<dbReference type="Pfam" id="PF12837">
    <property type="entry name" value="Fer4_6"/>
    <property type="match status" value="1"/>
</dbReference>
<dbReference type="AlphaFoldDB" id="A0A1M5FAA9"/>
<evidence type="ECO:0000313" key="3">
    <source>
        <dbReference type="Proteomes" id="UP000184509"/>
    </source>
</evidence>
<proteinExistence type="predicted"/>
<evidence type="ECO:0000313" key="2">
    <source>
        <dbReference type="EMBL" id="SHF88328.1"/>
    </source>
</evidence>
<reference evidence="2 3" key="1">
    <citation type="submission" date="2016-11" db="EMBL/GenBank/DDBJ databases">
        <authorList>
            <person name="Jaros S."/>
            <person name="Januszkiewicz K."/>
            <person name="Wedrychowicz H."/>
        </authorList>
    </citation>
    <scope>NUCLEOTIDE SEQUENCE [LARGE SCALE GENOMIC DNA]</scope>
    <source>
        <strain evidence="2 3">DSM 26991</strain>
    </source>
</reference>
<dbReference type="PANTHER" id="PTHR42895">
    <property type="entry name" value="IRON-SULFUR CLUSTER-BINDING PROTEIN-RELATED"/>
    <property type="match status" value="1"/>
</dbReference>
<dbReference type="InterPro" id="IPR017896">
    <property type="entry name" value="4Fe4S_Fe-S-bd"/>
</dbReference>
<evidence type="ECO:0000259" key="1">
    <source>
        <dbReference type="PROSITE" id="PS51379"/>
    </source>
</evidence>
<gene>
    <name evidence="2" type="ORF">SAMN05444405_11621</name>
</gene>
<dbReference type="PROSITE" id="PS51379">
    <property type="entry name" value="4FE4S_FER_2"/>
    <property type="match status" value="2"/>
</dbReference>
<feature type="domain" description="4Fe-4S ferredoxin-type" evidence="1">
    <location>
        <begin position="4"/>
        <end position="33"/>
    </location>
</feature>
<dbReference type="RefSeq" id="WP_073403255.1">
    <property type="nucleotide sequence ID" value="NZ_FQTV01000016.1"/>
</dbReference>
<keyword evidence="3" id="KW-1185">Reference proteome</keyword>
<name>A0A1M5FAA9_9BACE</name>
<protein>
    <submittedName>
        <fullName evidence="2">4Fe-4S binding domain-containing protein</fullName>
    </submittedName>
</protein>
<feature type="domain" description="4Fe-4S ferredoxin-type" evidence="1">
    <location>
        <begin position="34"/>
        <end position="63"/>
    </location>
</feature>
<dbReference type="Proteomes" id="UP000184509">
    <property type="component" value="Unassembled WGS sequence"/>
</dbReference>
<dbReference type="SUPFAM" id="SSF54862">
    <property type="entry name" value="4Fe-4S ferredoxins"/>
    <property type="match status" value="1"/>
</dbReference>
<dbReference type="PANTHER" id="PTHR42895:SF1">
    <property type="entry name" value="IRON-SULFUR CLUSTER PROTEIN"/>
    <property type="match status" value="1"/>
</dbReference>
<sequence length="297" mass="31997">MKRTVIKIDEALCNGCGMCVEGCHEGALQLINGKAVMISDLYCDGLGACIGECPVGAIELEEREAEPYSEEAVMERITPKGEKVILAHLKHLKEHGEKELLMQGVDYLRRNNIKVDLSQVHGQPHAGGMHGGCPGSMARTLKSAGPSVASSGFATGDTAISAPAFSSAPQVSELRQWPVQFHLLNPQAGYFQGADVLLAADCTSFTAGNFHSRFLKGKILAIACPKLDSNTESYIEKLKVMIDESMINTLTVLIMEVPCCGGLLQMAKIAREEATRNIPIKAIVLSLEGEVKSETWI</sequence>
<accession>A0A1M5FAA9</accession>
<dbReference type="Gene3D" id="3.30.70.20">
    <property type="match status" value="1"/>
</dbReference>
<dbReference type="STRING" id="1297750.SAMN05444405_11621"/>
<dbReference type="InterPro" id="IPR052911">
    <property type="entry name" value="Corrinoid_activation_enz"/>
</dbReference>
<organism evidence="2 3">
    <name type="scientific">Bacteroides luti</name>
    <dbReference type="NCBI Taxonomy" id="1297750"/>
    <lineage>
        <taxon>Bacteria</taxon>
        <taxon>Pseudomonadati</taxon>
        <taxon>Bacteroidota</taxon>
        <taxon>Bacteroidia</taxon>
        <taxon>Bacteroidales</taxon>
        <taxon>Bacteroidaceae</taxon>
        <taxon>Bacteroides</taxon>
    </lineage>
</organism>
<dbReference type="EMBL" id="FQTV01000016">
    <property type="protein sequence ID" value="SHF88328.1"/>
    <property type="molecule type" value="Genomic_DNA"/>
</dbReference>
<dbReference type="OrthoDB" id="9795268at2"/>